<feature type="domain" description="N-acetyltransferase" evidence="1">
    <location>
        <begin position="22"/>
        <end position="175"/>
    </location>
</feature>
<dbReference type="EMBL" id="JAWJZI010000004">
    <property type="protein sequence ID" value="MDV5169700.1"/>
    <property type="molecule type" value="Genomic_DNA"/>
</dbReference>
<dbReference type="PROSITE" id="PS51186">
    <property type="entry name" value="GNAT"/>
    <property type="match status" value="1"/>
</dbReference>
<name>A0ABU3ZHT5_9GAMM</name>
<comment type="caution">
    <text evidence="2">The sequence shown here is derived from an EMBL/GenBank/DDBJ whole genome shotgun (WGS) entry which is preliminary data.</text>
</comment>
<protein>
    <recommendedName>
        <fullName evidence="1">N-acetyltransferase domain-containing protein</fullName>
    </recommendedName>
</protein>
<dbReference type="Gene3D" id="3.40.630.30">
    <property type="match status" value="1"/>
</dbReference>
<accession>A0ABU3ZHT5</accession>
<dbReference type="Proteomes" id="UP001186452">
    <property type="component" value="Unassembled WGS sequence"/>
</dbReference>
<organism evidence="2 3">
    <name type="scientific">Photobacterium rosenbergii</name>
    <dbReference type="NCBI Taxonomy" id="294936"/>
    <lineage>
        <taxon>Bacteria</taxon>
        <taxon>Pseudomonadati</taxon>
        <taxon>Pseudomonadota</taxon>
        <taxon>Gammaproteobacteria</taxon>
        <taxon>Vibrionales</taxon>
        <taxon>Vibrionaceae</taxon>
        <taxon>Photobacterium</taxon>
    </lineage>
</organism>
<dbReference type="RefSeq" id="WP_317522457.1">
    <property type="nucleotide sequence ID" value="NZ_JAWJZI010000004.1"/>
</dbReference>
<reference evidence="2 3" key="1">
    <citation type="submission" date="2023-10" db="EMBL/GenBank/DDBJ databases">
        <title>Marine bacteria isolated from horseshoe crab.</title>
        <authorList>
            <person name="Cheng T.H."/>
        </authorList>
    </citation>
    <scope>NUCLEOTIDE SEQUENCE [LARGE SCALE GENOMIC DNA]</scope>
    <source>
        <strain evidence="2 3">HSC6</strain>
    </source>
</reference>
<dbReference type="InterPro" id="IPR016181">
    <property type="entry name" value="Acyl_CoA_acyltransferase"/>
</dbReference>
<gene>
    <name evidence="2" type="ORF">R2X38_11930</name>
</gene>
<evidence type="ECO:0000313" key="3">
    <source>
        <dbReference type="Proteomes" id="UP001186452"/>
    </source>
</evidence>
<sequence>MAKDIAYILIDNIETFNVHRNKLLELLKASQADEAILGFDETFNDTDSSLYLDDLANEITSKTLQILIGNKQESLIVCCFLKKSHQKTTRHICDLQKGMIHPSLRRSGLLQQTLAEIAQACIAQNIDLLTLDVRGGSKAHHIWQRCGFETYGVLSDYSRYGHQSYDGYFMHQKTIDLWNRFKHFSQKGMEQCQ</sequence>
<evidence type="ECO:0000259" key="1">
    <source>
        <dbReference type="PROSITE" id="PS51186"/>
    </source>
</evidence>
<dbReference type="SUPFAM" id="SSF55729">
    <property type="entry name" value="Acyl-CoA N-acyltransferases (Nat)"/>
    <property type="match status" value="1"/>
</dbReference>
<dbReference type="InterPro" id="IPR000182">
    <property type="entry name" value="GNAT_dom"/>
</dbReference>
<evidence type="ECO:0000313" key="2">
    <source>
        <dbReference type="EMBL" id="MDV5169700.1"/>
    </source>
</evidence>
<proteinExistence type="predicted"/>
<keyword evidence="3" id="KW-1185">Reference proteome</keyword>